<dbReference type="CDD" id="cd16406">
    <property type="entry name" value="ParB_N_like"/>
    <property type="match status" value="1"/>
</dbReference>
<feature type="region of interest" description="Disordered" evidence="1">
    <location>
        <begin position="1"/>
        <end position="23"/>
    </location>
</feature>
<evidence type="ECO:0000256" key="1">
    <source>
        <dbReference type="SAM" id="MobiDB-lite"/>
    </source>
</evidence>
<keyword evidence="4" id="KW-1185">Reference proteome</keyword>
<dbReference type="Pfam" id="PF02195">
    <property type="entry name" value="ParB_N"/>
    <property type="match status" value="1"/>
</dbReference>
<evidence type="ECO:0000313" key="3">
    <source>
        <dbReference type="EMBL" id="QCP09106.1"/>
    </source>
</evidence>
<dbReference type="SUPFAM" id="SSF109709">
    <property type="entry name" value="KorB DNA-binding domain-like"/>
    <property type="match status" value="1"/>
</dbReference>
<dbReference type="PANTHER" id="PTHR33375">
    <property type="entry name" value="CHROMOSOME-PARTITIONING PROTEIN PARB-RELATED"/>
    <property type="match status" value="1"/>
</dbReference>
<reference evidence="3 4" key="1">
    <citation type="submission" date="2019-05" db="EMBL/GenBank/DDBJ databases">
        <title>Draft Genome Sequences of Six Type Strains of the Genus Massilia.</title>
        <authorList>
            <person name="Miess H."/>
            <person name="Frediansyhah A."/>
            <person name="Gross H."/>
        </authorList>
    </citation>
    <scope>NUCLEOTIDE SEQUENCE [LARGE SCALE GENOMIC DNA]</scope>
    <source>
        <strain evidence="3 4">DSMZ 26121</strain>
    </source>
</reference>
<accession>A0ABX5UBD4</accession>
<dbReference type="PANTHER" id="PTHR33375:SF7">
    <property type="entry name" value="CHROMOSOME 2-PARTITIONING PROTEIN PARB-RELATED"/>
    <property type="match status" value="1"/>
</dbReference>
<feature type="compositionally biased region" description="Polar residues" evidence="1">
    <location>
        <begin position="1"/>
        <end position="14"/>
    </location>
</feature>
<dbReference type="InterPro" id="IPR036086">
    <property type="entry name" value="ParB/Sulfiredoxin_sf"/>
</dbReference>
<dbReference type="EMBL" id="CP040017">
    <property type="protein sequence ID" value="QCP09106.1"/>
    <property type="molecule type" value="Genomic_DNA"/>
</dbReference>
<dbReference type="Gene3D" id="1.10.10.2830">
    <property type="match status" value="1"/>
</dbReference>
<feature type="domain" description="ParB-like N-terminal" evidence="2">
    <location>
        <begin position="93"/>
        <end position="185"/>
    </location>
</feature>
<dbReference type="InterPro" id="IPR003115">
    <property type="entry name" value="ParB_N"/>
</dbReference>
<gene>
    <name evidence="3" type="ORF">FCL38_00625</name>
</gene>
<evidence type="ECO:0000259" key="2">
    <source>
        <dbReference type="Pfam" id="PF02195"/>
    </source>
</evidence>
<sequence length="701" mass="76435">MVRSSCGHSTSYANSSSCTASTPTSCRRWIDGRARRCSAGSAAAPSDAGFDCHSMEVIMAAVLNMPESVVSPIPMQDNALALRHATMARAMHAQLARSRYNVRRKRTPLAELKALIRSQGLLQNLVGFWQIVDGVPTGRIEIVAGERRMDSIGELIAEGELPSDYEIIVLIVSEQEAIGISLAENMGREPMHPADVFDAMFALASAGRDADELALAFGTDTAAVRRWLRLARVAPTLLDLYRKDQANYEQMAALAVSEDQDAQVRAWEGLPPHERSAWRLNNLLTVGEINVRTDRVARFVGIAALEQAGAVIRKDLFSEQGDGYLTDAALLEDLAVARLERLAQRVRREGHAWVAVVLRADHAFVAGYGRAPLRDIEPDDAQKAQLAAIDAERERVLATTSDPLTDKQHAARERQLRSLRERRQAIERALVVPEEAFHAVAGALVTIDSDGRPVIHRHLIRPQDKVPAQPAKAQRGERPAHPERLVRHLTAHRTMALAATVLQQPHVALALAVQALWRNLYGRGSGVAKIQMVPFACPSDVAEGPAARTMAAREQGFNPQTLPTGLPLAWFASLTQELLLEMLALAVARSIDAVQSGEGAHAGFDEVANEVGLDMRQWWQPTADGYFAYLTKARLVELVSTTVSKEAAVPLEGTTKEVAAQLAQQVFAGTGWLPALLRSREEAAVHEVSDVGEAEESADEM</sequence>
<proteinExistence type="predicted"/>
<protein>
    <recommendedName>
        <fullName evidence="2">ParB-like N-terminal domain-containing protein</fullName>
    </recommendedName>
</protein>
<organism evidence="3 4">
    <name type="scientific">Pseudoduganella umbonata</name>
    <dbReference type="NCBI Taxonomy" id="864828"/>
    <lineage>
        <taxon>Bacteria</taxon>
        <taxon>Pseudomonadati</taxon>
        <taxon>Pseudomonadota</taxon>
        <taxon>Betaproteobacteria</taxon>
        <taxon>Burkholderiales</taxon>
        <taxon>Oxalobacteraceae</taxon>
        <taxon>Telluria group</taxon>
        <taxon>Pseudoduganella</taxon>
    </lineage>
</organism>
<dbReference type="Proteomes" id="UP000298763">
    <property type="component" value="Chromosome"/>
</dbReference>
<evidence type="ECO:0000313" key="4">
    <source>
        <dbReference type="Proteomes" id="UP000298763"/>
    </source>
</evidence>
<dbReference type="SUPFAM" id="SSF110849">
    <property type="entry name" value="ParB/Sulfiredoxin"/>
    <property type="match status" value="1"/>
</dbReference>
<dbReference type="InterPro" id="IPR050336">
    <property type="entry name" value="Chromosome_partition/occlusion"/>
</dbReference>
<name>A0ABX5UBD4_9BURK</name>